<organism evidence="1 2">
    <name type="scientific">Xanthomonas bromi</name>
    <dbReference type="NCBI Taxonomy" id="56449"/>
    <lineage>
        <taxon>Bacteria</taxon>
        <taxon>Pseudomonadati</taxon>
        <taxon>Pseudomonadota</taxon>
        <taxon>Gammaproteobacteria</taxon>
        <taxon>Lysobacterales</taxon>
        <taxon>Lysobacteraceae</taxon>
        <taxon>Xanthomonas</taxon>
    </lineage>
</organism>
<name>A0A1C3NJE5_9XANT</name>
<dbReference type="EMBL" id="FLTX01000018">
    <property type="protein sequence ID" value="SBV50532.1"/>
    <property type="molecule type" value="Genomic_DNA"/>
</dbReference>
<evidence type="ECO:0000313" key="1">
    <source>
        <dbReference type="EMBL" id="SBV50532.1"/>
    </source>
</evidence>
<dbReference type="STRING" id="56449.XBLMG947_1312"/>
<protein>
    <submittedName>
        <fullName evidence="1">Uncharacterized protein</fullName>
    </submittedName>
</protein>
<reference evidence="1 2" key="1">
    <citation type="submission" date="2016-06" db="EMBL/GenBank/DDBJ databases">
        <authorList>
            <person name="Kjaerup R.B."/>
            <person name="Dalgaard T.S."/>
            <person name="Juul-Madsen H.R."/>
        </authorList>
    </citation>
    <scope>NUCLEOTIDE SEQUENCE [LARGE SCALE GENOMIC DNA]</scope>
    <source>
        <strain evidence="1">LMG947</strain>
    </source>
</reference>
<accession>A0A1C3NJE5</accession>
<dbReference type="AlphaFoldDB" id="A0A1C3NJE5"/>
<proteinExistence type="predicted"/>
<dbReference type="Proteomes" id="UP000092503">
    <property type="component" value="Unassembled WGS sequence"/>
</dbReference>
<sequence>MAALKWMVYGCSPSLETLWDEALNLGRVPATEAASPRWKRVSVSVCQPGYVSVVRTL</sequence>
<evidence type="ECO:0000313" key="2">
    <source>
        <dbReference type="Proteomes" id="UP000092503"/>
    </source>
</evidence>
<gene>
    <name evidence="1" type="ORF">XBLMG947_1312</name>
</gene>